<dbReference type="Proteomes" id="UP000195305">
    <property type="component" value="Unassembled WGS sequence"/>
</dbReference>
<dbReference type="OrthoDB" id="9933928at2"/>
<dbReference type="AlphaFoldDB" id="A0A1Y4T4F4"/>
<reference evidence="2 3" key="1">
    <citation type="journal article" date="2018" name="BMC Genomics">
        <title>Whole genome sequencing and function prediction of 133 gut anaerobes isolated from chicken caecum in pure cultures.</title>
        <authorList>
            <person name="Medvecky M."/>
            <person name="Cejkova D."/>
            <person name="Polansky O."/>
            <person name="Karasova D."/>
            <person name="Kubasova T."/>
            <person name="Cizek A."/>
            <person name="Rychlik I."/>
        </authorList>
    </citation>
    <scope>NUCLEOTIDE SEQUENCE [LARGE SCALE GENOMIC DNA]</scope>
    <source>
        <strain evidence="2 3">An13</strain>
    </source>
</reference>
<dbReference type="EMBL" id="NFLJ01000004">
    <property type="protein sequence ID" value="OUQ36092.1"/>
    <property type="molecule type" value="Genomic_DNA"/>
</dbReference>
<evidence type="ECO:0008006" key="4">
    <source>
        <dbReference type="Google" id="ProtNLM"/>
    </source>
</evidence>
<organism evidence="2 3">
    <name type="scientific">Massilimicrobiota timonensis</name>
    <dbReference type="NCBI Taxonomy" id="1776392"/>
    <lineage>
        <taxon>Bacteria</taxon>
        <taxon>Bacillati</taxon>
        <taxon>Bacillota</taxon>
        <taxon>Erysipelotrichia</taxon>
        <taxon>Erysipelotrichales</taxon>
        <taxon>Erysipelotrichaceae</taxon>
        <taxon>Massilimicrobiota</taxon>
    </lineage>
</organism>
<feature type="transmembrane region" description="Helical" evidence="1">
    <location>
        <begin position="6"/>
        <end position="22"/>
    </location>
</feature>
<name>A0A1Y4T4F4_9FIRM</name>
<protein>
    <recommendedName>
        <fullName evidence="4">DUF4829 domain-containing protein</fullName>
    </recommendedName>
</protein>
<keyword evidence="1" id="KW-0812">Transmembrane</keyword>
<comment type="caution">
    <text evidence="2">The sequence shown here is derived from an EMBL/GenBank/DDBJ whole genome shotgun (WGS) entry which is preliminary data.</text>
</comment>
<proteinExistence type="predicted"/>
<keyword evidence="1" id="KW-0472">Membrane</keyword>
<gene>
    <name evidence="2" type="ORF">B5E75_02115</name>
</gene>
<accession>A0A1Y4T4F4</accession>
<evidence type="ECO:0000313" key="3">
    <source>
        <dbReference type="Proteomes" id="UP000195305"/>
    </source>
</evidence>
<sequence>MKNKGIILGFIVMVILIAIFMKKPIETKKEIRYNTTHKREDIEKIMDMAIDEYTNAQADVYSVYYDEDISHETEQSYLQKDTDIQEVIVVYLEFKTRFFNVHPALGENHYYSDYMYIACKNADGIWQWKDGGYG</sequence>
<keyword evidence="3" id="KW-1185">Reference proteome</keyword>
<evidence type="ECO:0000313" key="2">
    <source>
        <dbReference type="EMBL" id="OUQ36092.1"/>
    </source>
</evidence>
<keyword evidence="1" id="KW-1133">Transmembrane helix</keyword>
<evidence type="ECO:0000256" key="1">
    <source>
        <dbReference type="SAM" id="Phobius"/>
    </source>
</evidence>
<dbReference type="RefSeq" id="WP_087357146.1">
    <property type="nucleotide sequence ID" value="NZ_NFLJ01000004.1"/>
</dbReference>